<keyword evidence="3" id="KW-1185">Reference proteome</keyword>
<comment type="caution">
    <text evidence="2">The sequence shown here is derived from an EMBL/GenBank/DDBJ whole genome shotgun (WGS) entry which is preliminary data.</text>
</comment>
<feature type="compositionally biased region" description="Basic and acidic residues" evidence="1">
    <location>
        <begin position="144"/>
        <end position="155"/>
    </location>
</feature>
<dbReference type="EMBL" id="BKCP01004350">
    <property type="protein sequence ID" value="GER30427.1"/>
    <property type="molecule type" value="Genomic_DNA"/>
</dbReference>
<sequence>MPPTAVAFHPPPAVHHKPHFRRTRDTPDDDVMAIDERLLQRWAATGVLVASELGHPAVVVEIEVVDDGGIVTATDDSPPVAAGRVLLALLQLPNHVEPQWIRCRWSLVRQHLLLFFAPSLVFHLLSIRTRLLKDSSYWRSNQDANHKDKKSREEYNSTPWFEL</sequence>
<gene>
    <name evidence="2" type="ORF">STAS_06367</name>
</gene>
<feature type="region of interest" description="Disordered" evidence="1">
    <location>
        <begin position="1"/>
        <end position="27"/>
    </location>
</feature>
<organism evidence="2 3">
    <name type="scientific">Striga asiatica</name>
    <name type="common">Asiatic witchweed</name>
    <name type="synonym">Buchnera asiatica</name>
    <dbReference type="NCBI Taxonomy" id="4170"/>
    <lineage>
        <taxon>Eukaryota</taxon>
        <taxon>Viridiplantae</taxon>
        <taxon>Streptophyta</taxon>
        <taxon>Embryophyta</taxon>
        <taxon>Tracheophyta</taxon>
        <taxon>Spermatophyta</taxon>
        <taxon>Magnoliopsida</taxon>
        <taxon>eudicotyledons</taxon>
        <taxon>Gunneridae</taxon>
        <taxon>Pentapetalae</taxon>
        <taxon>asterids</taxon>
        <taxon>lamiids</taxon>
        <taxon>Lamiales</taxon>
        <taxon>Orobanchaceae</taxon>
        <taxon>Buchnereae</taxon>
        <taxon>Striga</taxon>
    </lineage>
</organism>
<proteinExistence type="predicted"/>
<accession>A0A5A7PDR1</accession>
<evidence type="ECO:0000313" key="2">
    <source>
        <dbReference type="EMBL" id="GER30427.1"/>
    </source>
</evidence>
<dbReference type="AlphaFoldDB" id="A0A5A7PDR1"/>
<protein>
    <submittedName>
        <fullName evidence="2">Leptin receptor gene-related protein</fullName>
    </submittedName>
</protein>
<keyword evidence="2" id="KW-0675">Receptor</keyword>
<dbReference type="Proteomes" id="UP000325081">
    <property type="component" value="Unassembled WGS sequence"/>
</dbReference>
<evidence type="ECO:0000313" key="3">
    <source>
        <dbReference type="Proteomes" id="UP000325081"/>
    </source>
</evidence>
<reference evidence="3" key="1">
    <citation type="journal article" date="2019" name="Curr. Biol.">
        <title>Genome Sequence of Striga asiatica Provides Insight into the Evolution of Plant Parasitism.</title>
        <authorList>
            <person name="Yoshida S."/>
            <person name="Kim S."/>
            <person name="Wafula E.K."/>
            <person name="Tanskanen J."/>
            <person name="Kim Y.M."/>
            <person name="Honaas L."/>
            <person name="Yang Z."/>
            <person name="Spallek T."/>
            <person name="Conn C.E."/>
            <person name="Ichihashi Y."/>
            <person name="Cheong K."/>
            <person name="Cui S."/>
            <person name="Der J.P."/>
            <person name="Gundlach H."/>
            <person name="Jiao Y."/>
            <person name="Hori C."/>
            <person name="Ishida J.K."/>
            <person name="Kasahara H."/>
            <person name="Kiba T."/>
            <person name="Kim M.S."/>
            <person name="Koo N."/>
            <person name="Laohavisit A."/>
            <person name="Lee Y.H."/>
            <person name="Lumba S."/>
            <person name="McCourt P."/>
            <person name="Mortimer J.C."/>
            <person name="Mutuku J.M."/>
            <person name="Nomura T."/>
            <person name="Sasaki-Sekimoto Y."/>
            <person name="Seto Y."/>
            <person name="Wang Y."/>
            <person name="Wakatake T."/>
            <person name="Sakakibara H."/>
            <person name="Demura T."/>
            <person name="Yamaguchi S."/>
            <person name="Yoneyama K."/>
            <person name="Manabe R.I."/>
            <person name="Nelson D.C."/>
            <person name="Schulman A.H."/>
            <person name="Timko M.P."/>
            <person name="dePamphilis C.W."/>
            <person name="Choi D."/>
            <person name="Shirasu K."/>
        </authorList>
    </citation>
    <scope>NUCLEOTIDE SEQUENCE [LARGE SCALE GENOMIC DNA]</scope>
    <source>
        <strain evidence="3">cv. UVA1</strain>
    </source>
</reference>
<feature type="region of interest" description="Disordered" evidence="1">
    <location>
        <begin position="141"/>
        <end position="163"/>
    </location>
</feature>
<feature type="compositionally biased region" description="Pro residues" evidence="1">
    <location>
        <begin position="1"/>
        <end position="13"/>
    </location>
</feature>
<name>A0A5A7PDR1_STRAF</name>
<evidence type="ECO:0000256" key="1">
    <source>
        <dbReference type="SAM" id="MobiDB-lite"/>
    </source>
</evidence>